<dbReference type="Gene3D" id="1.10.10.10">
    <property type="entry name" value="Winged helix-like DNA-binding domain superfamily/Winged helix DNA-binding domain"/>
    <property type="match status" value="1"/>
</dbReference>
<evidence type="ECO:0000259" key="4">
    <source>
        <dbReference type="PROSITE" id="PS50987"/>
    </source>
</evidence>
<dbReference type="AlphaFoldDB" id="A0A1M4VTX6"/>
<dbReference type="GO" id="GO:0003677">
    <property type="term" value="F:DNA binding"/>
    <property type="evidence" value="ECO:0007669"/>
    <property type="project" value="UniProtKB-KW"/>
</dbReference>
<dbReference type="NCBIfam" id="NF033788">
    <property type="entry name" value="HTH_metalloreg"/>
    <property type="match status" value="1"/>
</dbReference>
<dbReference type="CDD" id="cd00090">
    <property type="entry name" value="HTH_ARSR"/>
    <property type="match status" value="1"/>
</dbReference>
<dbReference type="EMBL" id="FQTY01000005">
    <property type="protein sequence ID" value="SHE72273.1"/>
    <property type="molecule type" value="Genomic_DNA"/>
</dbReference>
<feature type="domain" description="HTH arsR-type" evidence="4">
    <location>
        <begin position="1"/>
        <end position="92"/>
    </location>
</feature>
<dbReference type="PANTHER" id="PTHR33154">
    <property type="entry name" value="TRANSCRIPTIONAL REGULATOR, ARSR FAMILY"/>
    <property type="match status" value="1"/>
</dbReference>
<keyword evidence="2" id="KW-0238">DNA-binding</keyword>
<keyword evidence="1" id="KW-0805">Transcription regulation</keyword>
<dbReference type="PANTHER" id="PTHR33154:SF18">
    <property type="entry name" value="ARSENICAL RESISTANCE OPERON REPRESSOR"/>
    <property type="match status" value="1"/>
</dbReference>
<evidence type="ECO:0000256" key="3">
    <source>
        <dbReference type="ARBA" id="ARBA00023163"/>
    </source>
</evidence>
<evidence type="ECO:0000256" key="2">
    <source>
        <dbReference type="ARBA" id="ARBA00023125"/>
    </source>
</evidence>
<dbReference type="Proteomes" id="UP000184114">
    <property type="component" value="Unassembled WGS sequence"/>
</dbReference>
<dbReference type="InterPro" id="IPR036388">
    <property type="entry name" value="WH-like_DNA-bd_sf"/>
</dbReference>
<organism evidence="5 6">
    <name type="scientific">Tissierella praeacuta DSM 18095</name>
    <dbReference type="NCBI Taxonomy" id="1123404"/>
    <lineage>
        <taxon>Bacteria</taxon>
        <taxon>Bacillati</taxon>
        <taxon>Bacillota</taxon>
        <taxon>Tissierellia</taxon>
        <taxon>Tissierellales</taxon>
        <taxon>Tissierellaceae</taxon>
        <taxon>Tissierella</taxon>
    </lineage>
</organism>
<dbReference type="PRINTS" id="PR00778">
    <property type="entry name" value="HTHARSR"/>
</dbReference>
<dbReference type="SUPFAM" id="SSF46785">
    <property type="entry name" value="Winged helix' DNA-binding domain"/>
    <property type="match status" value="1"/>
</dbReference>
<evidence type="ECO:0000256" key="1">
    <source>
        <dbReference type="ARBA" id="ARBA00023015"/>
    </source>
</evidence>
<dbReference type="InterPro" id="IPR001845">
    <property type="entry name" value="HTH_ArsR_DNA-bd_dom"/>
</dbReference>
<dbReference type="InterPro" id="IPR011991">
    <property type="entry name" value="ArsR-like_HTH"/>
</dbReference>
<dbReference type="InterPro" id="IPR051081">
    <property type="entry name" value="HTH_MetalResp_TranReg"/>
</dbReference>
<dbReference type="RefSeq" id="WP_072975202.1">
    <property type="nucleotide sequence ID" value="NZ_FQTY01000005.1"/>
</dbReference>
<sequence>MDKLLNYFKLLSDETRLRVMVLLFHRELCVCQICGITGISQPNISKHLARLRDIGLVKDKRKEQYTFYSLNIEYRLLEKILQEIVDNIEEYPILKLDIEKSKVAAKYIELTNMMK</sequence>
<keyword evidence="6" id="KW-1185">Reference proteome</keyword>
<dbReference type="GO" id="GO:0003700">
    <property type="term" value="F:DNA-binding transcription factor activity"/>
    <property type="evidence" value="ECO:0007669"/>
    <property type="project" value="InterPro"/>
</dbReference>
<dbReference type="STRING" id="1123404.SAMN02745784_01624"/>
<accession>A0A1M4VTX6</accession>
<dbReference type="Pfam" id="PF01022">
    <property type="entry name" value="HTH_5"/>
    <property type="match status" value="1"/>
</dbReference>
<keyword evidence="3" id="KW-0804">Transcription</keyword>
<dbReference type="GeneID" id="90993652"/>
<dbReference type="PROSITE" id="PS50987">
    <property type="entry name" value="HTH_ARSR_2"/>
    <property type="match status" value="1"/>
</dbReference>
<protein>
    <submittedName>
        <fullName evidence="5">ArsR family transcriptional regulator</fullName>
    </submittedName>
</protein>
<dbReference type="InterPro" id="IPR036390">
    <property type="entry name" value="WH_DNA-bd_sf"/>
</dbReference>
<name>A0A1M4VTX6_9FIRM</name>
<dbReference type="SMART" id="SM00418">
    <property type="entry name" value="HTH_ARSR"/>
    <property type="match status" value="1"/>
</dbReference>
<evidence type="ECO:0000313" key="6">
    <source>
        <dbReference type="Proteomes" id="UP000184114"/>
    </source>
</evidence>
<gene>
    <name evidence="5" type="ORF">SAMN02745784_01624</name>
</gene>
<proteinExistence type="predicted"/>
<reference evidence="6" key="1">
    <citation type="submission" date="2016-11" db="EMBL/GenBank/DDBJ databases">
        <authorList>
            <person name="Varghese N."/>
            <person name="Submissions S."/>
        </authorList>
    </citation>
    <scope>NUCLEOTIDE SEQUENCE [LARGE SCALE GENOMIC DNA]</scope>
    <source>
        <strain evidence="6">DSM 18095</strain>
    </source>
</reference>
<evidence type="ECO:0000313" key="5">
    <source>
        <dbReference type="EMBL" id="SHE72273.1"/>
    </source>
</evidence>